<dbReference type="RefSeq" id="WP_093395094.1">
    <property type="nucleotide sequence ID" value="NZ_LT629736.1"/>
</dbReference>
<dbReference type="Pfam" id="PF01593">
    <property type="entry name" value="Amino_oxidase"/>
    <property type="match status" value="1"/>
</dbReference>
<protein>
    <recommendedName>
        <fullName evidence="1">Amine oxidase domain-containing protein</fullName>
    </recommendedName>
</protein>
<dbReference type="PANTHER" id="PTHR16128">
    <property type="entry name" value="FAD/NAD(P)-BINDING OXIDOREDUCTASE FAMILY PROTEIN"/>
    <property type="match status" value="1"/>
</dbReference>
<dbReference type="Gene3D" id="3.90.660.10">
    <property type="match status" value="1"/>
</dbReference>
<dbReference type="PRINTS" id="PR00419">
    <property type="entry name" value="ADXRDTASE"/>
</dbReference>
<dbReference type="Gene3D" id="3.50.50.60">
    <property type="entry name" value="FAD/NAD(P)-binding domain"/>
    <property type="match status" value="1"/>
</dbReference>
<dbReference type="PANTHER" id="PTHR16128:SF5">
    <property type="entry name" value="FAD_NAD(P)-BINDING OXIDOREDUCTASE FAMILY PROTEIN"/>
    <property type="match status" value="1"/>
</dbReference>
<organism evidence="2 3">
    <name type="scientific">Halopseudomonas xinjiangensis</name>
    <dbReference type="NCBI Taxonomy" id="487184"/>
    <lineage>
        <taxon>Bacteria</taxon>
        <taxon>Pseudomonadati</taxon>
        <taxon>Pseudomonadota</taxon>
        <taxon>Gammaproteobacteria</taxon>
        <taxon>Pseudomonadales</taxon>
        <taxon>Pseudomonadaceae</taxon>
        <taxon>Halopseudomonas</taxon>
    </lineage>
</organism>
<dbReference type="OrthoDB" id="5792777at2"/>
<accession>A0A1H1VZ56</accession>
<feature type="domain" description="Amine oxidase" evidence="1">
    <location>
        <begin position="111"/>
        <end position="324"/>
    </location>
</feature>
<dbReference type="Pfam" id="PF13450">
    <property type="entry name" value="NAD_binding_8"/>
    <property type="match status" value="1"/>
</dbReference>
<dbReference type="InterPro" id="IPR036188">
    <property type="entry name" value="FAD/NAD-bd_sf"/>
</dbReference>
<name>A0A1H1VZ56_9GAMM</name>
<evidence type="ECO:0000259" key="1">
    <source>
        <dbReference type="Pfam" id="PF01593"/>
    </source>
</evidence>
<proteinExistence type="predicted"/>
<reference evidence="3" key="1">
    <citation type="submission" date="2016-10" db="EMBL/GenBank/DDBJ databases">
        <authorList>
            <person name="Varghese N."/>
            <person name="Submissions S."/>
        </authorList>
    </citation>
    <scope>NUCLEOTIDE SEQUENCE [LARGE SCALE GENOMIC DNA]</scope>
    <source>
        <strain evidence="3">NRRL B-51270</strain>
    </source>
</reference>
<dbReference type="EMBL" id="LT629736">
    <property type="protein sequence ID" value="SDS90015.1"/>
    <property type="molecule type" value="Genomic_DNA"/>
</dbReference>
<gene>
    <name evidence="2" type="ORF">SAMN05216421_2433</name>
</gene>
<dbReference type="STRING" id="487184.SAMN05216421_2433"/>
<dbReference type="GO" id="GO:0016491">
    <property type="term" value="F:oxidoreductase activity"/>
    <property type="evidence" value="ECO:0007669"/>
    <property type="project" value="InterPro"/>
</dbReference>
<evidence type="ECO:0000313" key="2">
    <source>
        <dbReference type="EMBL" id="SDS90015.1"/>
    </source>
</evidence>
<dbReference type="SUPFAM" id="SSF51905">
    <property type="entry name" value="FAD/NAD(P)-binding domain"/>
    <property type="match status" value="1"/>
</dbReference>
<dbReference type="AlphaFoldDB" id="A0A1H1VZ56"/>
<sequence length="325" mass="35598">MKSLRIAIIGAGLAGISAARTLTGKGHSVELYDKSRGSGGRMSSKRTEFGELDMGAQYFTARDPRFRHELQRWLDAGWAAEWSPKMYRFDDVGLAASPDEQTRYVGSPRMTALSRHLLVGLELQSGVRIVELQRNDEQHWNLMDDGGRAYGPFDRVLVATPAPQAVPLLKASPNLAQAAAQVRVAPCWTVALSFSQRLATDVEACFVRHGPLDWVSRHLSKPGRSGADSWIIQSSADWATEHEATGANDVTQQLTEAFAQVLGLNLPEPDQRMAHRWLYARSVEPCAWGALAAPELGLYACGDWCLSGRIEGAWLSGRQAADSVV</sequence>
<dbReference type="Proteomes" id="UP000243207">
    <property type="component" value="Chromosome I"/>
</dbReference>
<keyword evidence="3" id="KW-1185">Reference proteome</keyword>
<evidence type="ECO:0000313" key="3">
    <source>
        <dbReference type="Proteomes" id="UP000243207"/>
    </source>
</evidence>
<dbReference type="InterPro" id="IPR002937">
    <property type="entry name" value="Amino_oxidase"/>
</dbReference>